<reference evidence="11" key="1">
    <citation type="journal article" date="2020" name="Stud. Mycol.">
        <title>101 Dothideomycetes genomes: a test case for predicting lifestyles and emergence of pathogens.</title>
        <authorList>
            <person name="Haridas S."/>
            <person name="Albert R."/>
            <person name="Binder M."/>
            <person name="Bloem J."/>
            <person name="Labutti K."/>
            <person name="Salamov A."/>
            <person name="Andreopoulos B."/>
            <person name="Baker S."/>
            <person name="Barry K."/>
            <person name="Bills G."/>
            <person name="Bluhm B."/>
            <person name="Cannon C."/>
            <person name="Castanera R."/>
            <person name="Culley D."/>
            <person name="Daum C."/>
            <person name="Ezra D."/>
            <person name="Gonzalez J."/>
            <person name="Henrissat B."/>
            <person name="Kuo A."/>
            <person name="Liang C."/>
            <person name="Lipzen A."/>
            <person name="Lutzoni F."/>
            <person name="Magnuson J."/>
            <person name="Mondo S."/>
            <person name="Nolan M."/>
            <person name="Ohm R."/>
            <person name="Pangilinan J."/>
            <person name="Park H.-J."/>
            <person name="Ramirez L."/>
            <person name="Alfaro M."/>
            <person name="Sun H."/>
            <person name="Tritt A."/>
            <person name="Yoshinaga Y."/>
            <person name="Zwiers L.-H."/>
            <person name="Turgeon B."/>
            <person name="Goodwin S."/>
            <person name="Spatafora J."/>
            <person name="Crous P."/>
            <person name="Grigoriev I."/>
        </authorList>
    </citation>
    <scope>NUCLEOTIDE SEQUENCE</scope>
    <source>
        <strain evidence="11">CBS 125425</strain>
    </source>
</reference>
<evidence type="ECO:0000313" key="11">
    <source>
        <dbReference type="EMBL" id="KAF2732358.1"/>
    </source>
</evidence>
<evidence type="ECO:0000256" key="6">
    <source>
        <dbReference type="ARBA" id="ARBA00023242"/>
    </source>
</evidence>
<dbReference type="Gene3D" id="1.10.10.60">
    <property type="entry name" value="Homeodomain-like"/>
    <property type="match status" value="1"/>
</dbReference>
<feature type="region of interest" description="Disordered" evidence="9">
    <location>
        <begin position="78"/>
        <end position="98"/>
    </location>
</feature>
<evidence type="ECO:0000256" key="9">
    <source>
        <dbReference type="SAM" id="MobiDB-lite"/>
    </source>
</evidence>
<keyword evidence="4 8" id="KW-0371">Homeobox</keyword>
<evidence type="ECO:0000256" key="8">
    <source>
        <dbReference type="PROSITE-ProRule" id="PRU00108"/>
    </source>
</evidence>
<evidence type="ECO:0000256" key="2">
    <source>
        <dbReference type="ARBA" id="ARBA00023015"/>
    </source>
</evidence>
<comment type="similarity">
    <text evidence="7">Belongs to the TALE/TGIF homeobox family.</text>
</comment>
<dbReference type="CDD" id="cd00086">
    <property type="entry name" value="homeodomain"/>
    <property type="match status" value="1"/>
</dbReference>
<evidence type="ECO:0000256" key="7">
    <source>
        <dbReference type="ARBA" id="ARBA00038021"/>
    </source>
</evidence>
<keyword evidence="5" id="KW-0804">Transcription</keyword>
<feature type="region of interest" description="Disordered" evidence="9">
    <location>
        <begin position="1"/>
        <end position="30"/>
    </location>
</feature>
<keyword evidence="2" id="KW-0805">Transcription regulation</keyword>
<evidence type="ECO:0000256" key="1">
    <source>
        <dbReference type="ARBA" id="ARBA00004123"/>
    </source>
</evidence>
<dbReference type="EMBL" id="ML996178">
    <property type="protein sequence ID" value="KAF2732358.1"/>
    <property type="molecule type" value="Genomic_DNA"/>
</dbReference>
<accession>A0A9P4V0S7</accession>
<dbReference type="GO" id="GO:0003677">
    <property type="term" value="F:DNA binding"/>
    <property type="evidence" value="ECO:0007669"/>
    <property type="project" value="UniProtKB-UniRule"/>
</dbReference>
<dbReference type="InterPro" id="IPR008422">
    <property type="entry name" value="KN_HD"/>
</dbReference>
<dbReference type="InterPro" id="IPR050224">
    <property type="entry name" value="TALE_homeobox"/>
</dbReference>
<protein>
    <submittedName>
        <fullName evidence="11">Homeodomain-like protein</fullName>
    </submittedName>
</protein>
<dbReference type="AlphaFoldDB" id="A0A9P4V0S7"/>
<dbReference type="PANTHER" id="PTHR11850">
    <property type="entry name" value="HOMEOBOX PROTEIN TRANSCRIPTION FACTORS"/>
    <property type="match status" value="1"/>
</dbReference>
<proteinExistence type="inferred from homology"/>
<dbReference type="InterPro" id="IPR009057">
    <property type="entry name" value="Homeodomain-like_sf"/>
</dbReference>
<keyword evidence="12" id="KW-1185">Reference proteome</keyword>
<dbReference type="FunFam" id="1.10.10.60:FF:000059">
    <property type="entry name" value="TGFB-induced factor homeobox 1"/>
    <property type="match status" value="1"/>
</dbReference>
<keyword evidence="3 8" id="KW-0238">DNA-binding</keyword>
<dbReference type="SUPFAM" id="SSF46689">
    <property type="entry name" value="Homeodomain-like"/>
    <property type="match status" value="1"/>
</dbReference>
<feature type="compositionally biased region" description="Basic and acidic residues" evidence="9">
    <location>
        <begin position="82"/>
        <end position="98"/>
    </location>
</feature>
<feature type="compositionally biased region" description="Polar residues" evidence="9">
    <location>
        <begin position="1"/>
        <end position="22"/>
    </location>
</feature>
<evidence type="ECO:0000313" key="12">
    <source>
        <dbReference type="Proteomes" id="UP000799444"/>
    </source>
</evidence>
<evidence type="ECO:0000256" key="5">
    <source>
        <dbReference type="ARBA" id="ARBA00023163"/>
    </source>
</evidence>
<dbReference type="Pfam" id="PF05920">
    <property type="entry name" value="Homeobox_KN"/>
    <property type="match status" value="1"/>
</dbReference>
<gene>
    <name evidence="11" type="ORF">EJ04DRAFT_497038</name>
</gene>
<comment type="subcellular location">
    <subcellularLocation>
        <location evidence="1 8">Nucleus</location>
    </subcellularLocation>
</comment>
<dbReference type="InterPro" id="IPR001356">
    <property type="entry name" value="HD"/>
</dbReference>
<evidence type="ECO:0000256" key="4">
    <source>
        <dbReference type="ARBA" id="ARBA00023155"/>
    </source>
</evidence>
<dbReference type="OrthoDB" id="10056939at2759"/>
<comment type="caution">
    <text evidence="11">The sequence shown here is derived from an EMBL/GenBank/DDBJ whole genome shotgun (WGS) entry which is preliminary data.</text>
</comment>
<feature type="domain" description="Homeobox" evidence="10">
    <location>
        <begin position="21"/>
        <end position="84"/>
    </location>
</feature>
<feature type="DNA-binding region" description="Homeobox" evidence="8">
    <location>
        <begin position="23"/>
        <end position="85"/>
    </location>
</feature>
<dbReference type="GO" id="GO:0006355">
    <property type="term" value="P:regulation of DNA-templated transcription"/>
    <property type="evidence" value="ECO:0007669"/>
    <property type="project" value="InterPro"/>
</dbReference>
<organism evidence="11 12">
    <name type="scientific">Polyplosphaeria fusca</name>
    <dbReference type="NCBI Taxonomy" id="682080"/>
    <lineage>
        <taxon>Eukaryota</taxon>
        <taxon>Fungi</taxon>
        <taxon>Dikarya</taxon>
        <taxon>Ascomycota</taxon>
        <taxon>Pezizomycotina</taxon>
        <taxon>Dothideomycetes</taxon>
        <taxon>Pleosporomycetidae</taxon>
        <taxon>Pleosporales</taxon>
        <taxon>Tetraplosphaeriaceae</taxon>
        <taxon>Polyplosphaeria</taxon>
    </lineage>
</organism>
<dbReference type="Proteomes" id="UP000799444">
    <property type="component" value="Unassembled WGS sequence"/>
</dbReference>
<name>A0A9P4V0S7_9PLEO</name>
<dbReference type="SMART" id="SM00389">
    <property type="entry name" value="HOX"/>
    <property type="match status" value="1"/>
</dbReference>
<sequence>MQQGPQYTHFSFQTSMADPNSFNRKRRGNLPKEATQILKAWFQSHRVSPYPSEDEKNQLCQQTGLTLNQVSNWFINARRRAPAKEQRDSRDNATEEAE</sequence>
<evidence type="ECO:0000256" key="3">
    <source>
        <dbReference type="ARBA" id="ARBA00023125"/>
    </source>
</evidence>
<evidence type="ECO:0000259" key="10">
    <source>
        <dbReference type="PROSITE" id="PS50071"/>
    </source>
</evidence>
<dbReference type="PROSITE" id="PS50071">
    <property type="entry name" value="HOMEOBOX_2"/>
    <property type="match status" value="1"/>
</dbReference>
<dbReference type="GO" id="GO:0005634">
    <property type="term" value="C:nucleus"/>
    <property type="evidence" value="ECO:0007669"/>
    <property type="project" value="UniProtKB-SubCell"/>
</dbReference>
<keyword evidence="6 8" id="KW-0539">Nucleus</keyword>